<reference evidence="2" key="1">
    <citation type="submission" date="2020-09" db="EMBL/GenBank/DDBJ databases">
        <authorList>
            <person name="Kim M.K."/>
        </authorList>
    </citation>
    <scope>NUCLEOTIDE SEQUENCE</scope>
    <source>
        <strain evidence="2">BT664</strain>
    </source>
</reference>
<feature type="transmembrane region" description="Helical" evidence="1">
    <location>
        <begin position="91"/>
        <end position="111"/>
    </location>
</feature>
<keyword evidence="1" id="KW-0472">Membrane</keyword>
<keyword evidence="1" id="KW-0812">Transmembrane</keyword>
<keyword evidence="3" id="KW-1185">Reference proteome</keyword>
<accession>A0A927BD83</accession>
<dbReference type="EMBL" id="JACXAD010000012">
    <property type="protein sequence ID" value="MBD2768666.1"/>
    <property type="molecule type" value="Genomic_DNA"/>
</dbReference>
<feature type="transmembrane region" description="Helical" evidence="1">
    <location>
        <begin position="123"/>
        <end position="140"/>
    </location>
</feature>
<sequence length="323" mass="36256">MKPSRIRTLLIGLIVGVAYAFLAMLVVSANKKGVSLSYIYVLPLVLGTVPVLFSTREQLQAYKDYLLLPWGIVLTFFFLCFINGFEGMICLVIIVAPFVLLGSLGAFIAKLIRLRNEARGTRLYISLLLPFLALFMERFTRPVDQFHTVVTSVRINAARAQVWPNIKNVRAIKAGEIAPHFVHIMGIPKPLDGALDREGIGGIRRITWEKGIRFEEKITAWHDSTGFAYDIHVDPASIPPATLDEHVMIGGEYFDVVRGSYALAPAGPGHCLVTLTCTYRITTNLPTYSRWWADFVLDDFNTMILEVVKRRSERLVASRRATK</sequence>
<feature type="transmembrane region" description="Helical" evidence="1">
    <location>
        <begin position="65"/>
        <end position="85"/>
    </location>
</feature>
<proteinExistence type="predicted"/>
<gene>
    <name evidence="2" type="ORF">IC235_12295</name>
</gene>
<evidence type="ECO:0000313" key="3">
    <source>
        <dbReference type="Proteomes" id="UP000612233"/>
    </source>
</evidence>
<evidence type="ECO:0008006" key="4">
    <source>
        <dbReference type="Google" id="ProtNLM"/>
    </source>
</evidence>
<dbReference type="Gene3D" id="3.30.530.20">
    <property type="match status" value="1"/>
</dbReference>
<dbReference type="InterPro" id="IPR023393">
    <property type="entry name" value="START-like_dom_sf"/>
</dbReference>
<feature type="transmembrane region" description="Helical" evidence="1">
    <location>
        <begin position="35"/>
        <end position="53"/>
    </location>
</feature>
<comment type="caution">
    <text evidence="2">The sequence shown here is derived from an EMBL/GenBank/DDBJ whole genome shotgun (WGS) entry which is preliminary data.</text>
</comment>
<dbReference type="SUPFAM" id="SSF55961">
    <property type="entry name" value="Bet v1-like"/>
    <property type="match status" value="1"/>
</dbReference>
<dbReference type="Proteomes" id="UP000612233">
    <property type="component" value="Unassembled WGS sequence"/>
</dbReference>
<name>A0A927BD83_9BACT</name>
<keyword evidence="1" id="KW-1133">Transmembrane helix</keyword>
<evidence type="ECO:0000256" key="1">
    <source>
        <dbReference type="SAM" id="Phobius"/>
    </source>
</evidence>
<organism evidence="2 3">
    <name type="scientific">Hymenobacter montanus</name>
    <dbReference type="NCBI Taxonomy" id="2771359"/>
    <lineage>
        <taxon>Bacteria</taxon>
        <taxon>Pseudomonadati</taxon>
        <taxon>Bacteroidota</taxon>
        <taxon>Cytophagia</taxon>
        <taxon>Cytophagales</taxon>
        <taxon>Hymenobacteraceae</taxon>
        <taxon>Hymenobacter</taxon>
    </lineage>
</organism>
<dbReference type="AlphaFoldDB" id="A0A927BD83"/>
<dbReference type="RefSeq" id="WP_191005473.1">
    <property type="nucleotide sequence ID" value="NZ_JACXAD010000012.1"/>
</dbReference>
<feature type="transmembrane region" description="Helical" evidence="1">
    <location>
        <begin position="9"/>
        <end position="29"/>
    </location>
</feature>
<protein>
    <recommendedName>
        <fullName evidence="4">SRPBCC family protein</fullName>
    </recommendedName>
</protein>
<evidence type="ECO:0000313" key="2">
    <source>
        <dbReference type="EMBL" id="MBD2768666.1"/>
    </source>
</evidence>